<comment type="caution">
    <text evidence="3">The sequence shown here is derived from an EMBL/GenBank/DDBJ whole genome shotgun (WGS) entry which is preliminary data.</text>
</comment>
<dbReference type="Proteomes" id="UP001442494">
    <property type="component" value="Unassembled WGS sequence"/>
</dbReference>
<protein>
    <submittedName>
        <fullName evidence="3">Thioesterase II family protein</fullName>
    </submittedName>
</protein>
<evidence type="ECO:0000259" key="2">
    <source>
        <dbReference type="Pfam" id="PF00975"/>
    </source>
</evidence>
<dbReference type="Gene3D" id="3.40.50.1820">
    <property type="entry name" value="alpha/beta hydrolase"/>
    <property type="match status" value="1"/>
</dbReference>
<proteinExistence type="inferred from homology"/>
<evidence type="ECO:0000313" key="3">
    <source>
        <dbReference type="EMBL" id="MEP0865102.1"/>
    </source>
</evidence>
<dbReference type="InterPro" id="IPR029058">
    <property type="entry name" value="AB_hydrolase_fold"/>
</dbReference>
<dbReference type="SUPFAM" id="SSF53474">
    <property type="entry name" value="alpha/beta-Hydrolases"/>
    <property type="match status" value="1"/>
</dbReference>
<dbReference type="PANTHER" id="PTHR11487">
    <property type="entry name" value="THIOESTERASE"/>
    <property type="match status" value="1"/>
</dbReference>
<comment type="similarity">
    <text evidence="1">Belongs to the thioesterase family.</text>
</comment>
<dbReference type="PANTHER" id="PTHR11487:SF0">
    <property type="entry name" value="S-ACYL FATTY ACID SYNTHASE THIOESTERASE, MEDIUM CHAIN"/>
    <property type="match status" value="1"/>
</dbReference>
<dbReference type="InterPro" id="IPR012223">
    <property type="entry name" value="TEII"/>
</dbReference>
<keyword evidence="4" id="KW-1185">Reference proteome</keyword>
<feature type="domain" description="Thioesterase" evidence="2">
    <location>
        <begin position="23"/>
        <end position="247"/>
    </location>
</feature>
<evidence type="ECO:0000256" key="1">
    <source>
        <dbReference type="ARBA" id="ARBA00007169"/>
    </source>
</evidence>
<dbReference type="EMBL" id="JAMPKK010000021">
    <property type="protein sequence ID" value="MEP0865102.1"/>
    <property type="molecule type" value="Genomic_DNA"/>
</dbReference>
<dbReference type="InterPro" id="IPR001031">
    <property type="entry name" value="Thioesterase"/>
</dbReference>
<dbReference type="Pfam" id="PF00975">
    <property type="entry name" value="Thioesterase"/>
    <property type="match status" value="1"/>
</dbReference>
<organism evidence="3 4">
    <name type="scientific">Funiculus sociatus GB2-A5</name>
    <dbReference type="NCBI Taxonomy" id="2933946"/>
    <lineage>
        <taxon>Bacteria</taxon>
        <taxon>Bacillati</taxon>
        <taxon>Cyanobacteriota</taxon>
        <taxon>Cyanophyceae</taxon>
        <taxon>Coleofasciculales</taxon>
        <taxon>Coleofasciculaceae</taxon>
        <taxon>Funiculus</taxon>
    </lineage>
</organism>
<evidence type="ECO:0000313" key="4">
    <source>
        <dbReference type="Proteomes" id="UP001442494"/>
    </source>
</evidence>
<sequence>MVTTPTFNSWVRCPNPNPEAYFRLFCFPYAGGGASIFRTWSNSLPPDIEVCTIQLPGREDRLKEAPFTHISPLVEILTQIIHPYLDIPFAFFGHSMGALIGFELARKLRSEQAPTPNHLFISGRRAAQIPDLNPLIHTLPEPEFLSELRQLNGTPKQVLEHYELMQLLMPILRADFSICGTYTYLTEPPLDCSISAFGGIEDSGETPEMIESWSVQTSSLFSLEMLPGDHFFINSSRPLLLEMLAKKIEQVMALGFV</sequence>
<gene>
    <name evidence="3" type="ORF">NDI37_11550</name>
</gene>
<name>A0ABV0JR26_9CYAN</name>
<accession>A0ABV0JR26</accession>
<reference evidence="3 4" key="1">
    <citation type="submission" date="2022-04" db="EMBL/GenBank/DDBJ databases">
        <title>Positive selection, recombination, and allopatry shape intraspecific diversity of widespread and dominant cyanobacteria.</title>
        <authorList>
            <person name="Wei J."/>
            <person name="Shu W."/>
            <person name="Hu C."/>
        </authorList>
    </citation>
    <scope>NUCLEOTIDE SEQUENCE [LARGE SCALE GENOMIC DNA]</scope>
    <source>
        <strain evidence="3 4">GB2-A5</strain>
    </source>
</reference>